<dbReference type="STRING" id="1123243.SAMN02745190_01880"/>
<dbReference type="EMBL" id="FQUG01000007">
    <property type="protein sequence ID" value="SHF11692.1"/>
    <property type="molecule type" value="Genomic_DNA"/>
</dbReference>
<accession>A0A1M4Z1T6</accession>
<dbReference type="SUPFAM" id="SSF53474">
    <property type="entry name" value="alpha/beta-Hydrolases"/>
    <property type="match status" value="1"/>
</dbReference>
<gene>
    <name evidence="2" type="ORF">SAMN02745190_01880</name>
</gene>
<dbReference type="AlphaFoldDB" id="A0A1M4Z1T6"/>
<reference evidence="2 3" key="1">
    <citation type="submission" date="2016-11" db="EMBL/GenBank/DDBJ databases">
        <authorList>
            <person name="Jaros S."/>
            <person name="Januszkiewicz K."/>
            <person name="Wedrychowicz H."/>
        </authorList>
    </citation>
    <scope>NUCLEOTIDE SEQUENCE [LARGE SCALE GENOMIC DNA]</scope>
    <source>
        <strain evidence="2 3">DSM 10502</strain>
    </source>
</reference>
<protein>
    <recommendedName>
        <fullName evidence="1">Serine aminopeptidase S33 domain-containing protein</fullName>
    </recommendedName>
</protein>
<dbReference type="Gene3D" id="3.40.50.1820">
    <property type="entry name" value="alpha/beta hydrolase"/>
    <property type="match status" value="1"/>
</dbReference>
<dbReference type="InterPro" id="IPR029058">
    <property type="entry name" value="AB_hydrolase_fold"/>
</dbReference>
<dbReference type="InterPro" id="IPR022742">
    <property type="entry name" value="Hydrolase_4"/>
</dbReference>
<proteinExistence type="predicted"/>
<dbReference type="PANTHER" id="PTHR42886:SF29">
    <property type="entry name" value="PUMMELIG, ISOFORM A"/>
    <property type="match status" value="1"/>
</dbReference>
<dbReference type="OrthoDB" id="9780269at2"/>
<dbReference type="Proteomes" id="UP000184404">
    <property type="component" value="Unassembled WGS sequence"/>
</dbReference>
<keyword evidence="3" id="KW-1185">Reference proteome</keyword>
<feature type="domain" description="Serine aminopeptidase S33" evidence="1">
    <location>
        <begin position="28"/>
        <end position="139"/>
    </location>
</feature>
<dbReference type="PANTHER" id="PTHR42886">
    <property type="entry name" value="RE40534P-RELATED"/>
    <property type="match status" value="1"/>
</dbReference>
<name>A0A1M4Z1T6_9FIRM</name>
<evidence type="ECO:0000313" key="3">
    <source>
        <dbReference type="Proteomes" id="UP000184404"/>
    </source>
</evidence>
<evidence type="ECO:0000313" key="2">
    <source>
        <dbReference type="EMBL" id="SHF11692.1"/>
    </source>
</evidence>
<dbReference type="Pfam" id="PF12146">
    <property type="entry name" value="Hydrolase_4"/>
    <property type="match status" value="1"/>
</dbReference>
<dbReference type="RefSeq" id="WP_072935967.1">
    <property type="nucleotide sequence ID" value="NZ_FQUG01000007.1"/>
</dbReference>
<organism evidence="2 3">
    <name type="scientific">Schwartzia succinivorans DSM 10502</name>
    <dbReference type="NCBI Taxonomy" id="1123243"/>
    <lineage>
        <taxon>Bacteria</taxon>
        <taxon>Bacillati</taxon>
        <taxon>Bacillota</taxon>
        <taxon>Negativicutes</taxon>
        <taxon>Selenomonadales</taxon>
        <taxon>Selenomonadaceae</taxon>
        <taxon>Schwartzia</taxon>
    </lineage>
</organism>
<evidence type="ECO:0000259" key="1">
    <source>
        <dbReference type="Pfam" id="PF12146"/>
    </source>
</evidence>
<sequence>MEKHFDINEQGLSVRCKLCYHKDISLIKHIVISAHGFGGNKENRSTAKFAERLTSKYKEYAVICFDWPCHGDDARKKLVLDECMTYLTIVTEYAKKEFNTEDIYLYATSFGGYLGLKYIAEIGNPFRKIALRAPGTDMYEIMGHNISEPDRVKLEKGKEILVGFDRKMKIDRDFMEGLKKSDVRNYEYFDYADDIIIIHGTKDEKVPFEDSVSFADKNVIELIPVENGDHILTNPKSMDFAIHTIIEFFAPEE</sequence>